<keyword evidence="1" id="KW-0175">Coiled coil</keyword>
<proteinExistence type="predicted"/>
<accession>A0A167IUS2</accession>
<dbReference type="AlphaFoldDB" id="A0A167IUS2"/>
<dbReference type="Proteomes" id="UP000076486">
    <property type="component" value="Unassembled WGS sequence"/>
</dbReference>
<organism evidence="2 3">
    <name type="scientific">Pseudoalteromonas luteoviolacea CPMOR-1</name>
    <dbReference type="NCBI Taxonomy" id="1365248"/>
    <lineage>
        <taxon>Bacteria</taxon>
        <taxon>Pseudomonadati</taxon>
        <taxon>Pseudomonadota</taxon>
        <taxon>Gammaproteobacteria</taxon>
        <taxon>Alteromonadales</taxon>
        <taxon>Pseudoalteromonadaceae</taxon>
        <taxon>Pseudoalteromonas</taxon>
    </lineage>
</organism>
<reference evidence="2 3" key="1">
    <citation type="submission" date="2013-07" db="EMBL/GenBank/DDBJ databases">
        <title>Comparative Genomic and Metabolomic Analysis of Twelve Strains of Pseudoalteromonas luteoviolacea.</title>
        <authorList>
            <person name="Vynne N.G."/>
            <person name="Mansson M."/>
            <person name="Gram L."/>
        </authorList>
    </citation>
    <scope>NUCLEOTIDE SEQUENCE [LARGE SCALE GENOMIC DNA]</scope>
    <source>
        <strain evidence="2 3">CPMOR-1</strain>
    </source>
</reference>
<dbReference type="EMBL" id="AUYC01000047">
    <property type="protein sequence ID" value="KZN60101.1"/>
    <property type="molecule type" value="Genomic_DNA"/>
</dbReference>
<evidence type="ECO:0000313" key="3">
    <source>
        <dbReference type="Proteomes" id="UP000076486"/>
    </source>
</evidence>
<comment type="caution">
    <text evidence="2">The sequence shown here is derived from an EMBL/GenBank/DDBJ whole genome shotgun (WGS) entry which is preliminary data.</text>
</comment>
<evidence type="ECO:0000256" key="1">
    <source>
        <dbReference type="SAM" id="Coils"/>
    </source>
</evidence>
<evidence type="ECO:0000313" key="2">
    <source>
        <dbReference type="EMBL" id="KZN60101.1"/>
    </source>
</evidence>
<name>A0A167IUS2_9GAMM</name>
<sequence>MRDKASLLYAFSTGVLLTCGLYELRSLHLVLPQADDIATMPANVKQQDNIELSQTGGVIEQGILQGAHVSAQDSAPDETLLALNQRLKEDNAKLQAQLSALQSDPSGSTPTFNVASRLAAIFAQQRRDEVWASEVELFAEDFLYEVQLHDDITLLASQCKQHVCQLNFTSESHAGAANWQQLHTELLRMPWMKQFKTVTAVQNKGTLQMHLSLKTSDELRSEY</sequence>
<dbReference type="PATRIC" id="fig|1365248.3.peg.4173"/>
<dbReference type="RefSeq" id="WP_063369404.1">
    <property type="nucleotide sequence ID" value="NZ_AUYC01000047.1"/>
</dbReference>
<protein>
    <submittedName>
        <fullName evidence="2">Uncharacterized protein</fullName>
    </submittedName>
</protein>
<gene>
    <name evidence="2" type="ORF">N473_25245</name>
</gene>
<feature type="coiled-coil region" evidence="1">
    <location>
        <begin position="77"/>
        <end position="104"/>
    </location>
</feature>